<proteinExistence type="predicted"/>
<dbReference type="SUPFAM" id="SSF53474">
    <property type="entry name" value="alpha/beta-Hydrolases"/>
    <property type="match status" value="1"/>
</dbReference>
<dbReference type="PANTHER" id="PTHR30035:SF1">
    <property type="entry name" value="AB HYDROLASE-1 DOMAIN-CONTAINING PROTEIN"/>
    <property type="match status" value="1"/>
</dbReference>
<protein>
    <submittedName>
        <fullName evidence="1">Alpha/beta fold hydrolase</fullName>
    </submittedName>
</protein>
<dbReference type="AlphaFoldDB" id="A0A851HQ11"/>
<dbReference type="PANTHER" id="PTHR30035">
    <property type="entry name" value="LIPOPROTEIN VACJ-RELATED"/>
    <property type="match status" value="1"/>
</dbReference>
<accession>A0A851HQ11</accession>
<comment type="caution">
    <text evidence="1">The sequence shown here is derived from an EMBL/GenBank/DDBJ whole genome shotgun (WGS) entry which is preliminary data.</text>
</comment>
<dbReference type="GO" id="GO:0016020">
    <property type="term" value="C:membrane"/>
    <property type="evidence" value="ECO:0007669"/>
    <property type="project" value="InterPro"/>
</dbReference>
<dbReference type="Gene3D" id="3.40.50.1820">
    <property type="entry name" value="alpha/beta hydrolase"/>
    <property type="match status" value="1"/>
</dbReference>
<dbReference type="GO" id="GO:0016787">
    <property type="term" value="F:hydrolase activity"/>
    <property type="evidence" value="ECO:0007669"/>
    <property type="project" value="UniProtKB-KW"/>
</dbReference>
<gene>
    <name evidence="1" type="ORF">HLV39_06270</name>
</gene>
<organism evidence="1 2">
    <name type="scientific">Marinobacter adhaerens</name>
    <dbReference type="NCBI Taxonomy" id="1033846"/>
    <lineage>
        <taxon>Bacteria</taxon>
        <taxon>Pseudomonadati</taxon>
        <taxon>Pseudomonadota</taxon>
        <taxon>Gammaproteobacteria</taxon>
        <taxon>Pseudomonadales</taxon>
        <taxon>Marinobacteraceae</taxon>
        <taxon>Marinobacter</taxon>
    </lineage>
</organism>
<keyword evidence="1" id="KW-0378">Hydrolase</keyword>
<dbReference type="EMBL" id="JABEVQ010000003">
    <property type="protein sequence ID" value="NWN91093.1"/>
    <property type="molecule type" value="Genomic_DNA"/>
</dbReference>
<dbReference type="InterPro" id="IPR029058">
    <property type="entry name" value="AB_hydrolase_fold"/>
</dbReference>
<sequence>MPTKHKRRRPLRVCAPLKTQLLLTLVFGIVLVLPAAPTLAQEQPYDYPFVNPYEATVLGTPSIYQAELPARVPTQVFHIDPQPEHQAPAIFWHEDTLEFSLVRQQNPAPLIFIIAGTGATYKASKMRMMQRAFYQAGFHVISLSSPTVTNFIASSSTSGMPGHLEEDAEDLYRVMAMALEEAGESIDVTSHFLTGYSLGAIQAAFIAKLDETRHQFDFDKVLMINPPVNLYESVNVLDRLLEENIPGGMDNFGPWFDGVMTRLAEINREMAQLDLSEDTLYELYKHYPLSTELLSAMIGLSFRVSSANLVFSADAMNGGGYIIPEGAQLTSNTPLTDYLITALRIRFSDYFRDLFYPYFRKQEPQLTEQTLISRMSLREIEPFLRSRPDIGLIHNEDDIIMAPGDIEWLRQVFGDRAKIYPKGGHCGNMAHRDNVAHMVRFFGAEQTDL</sequence>
<evidence type="ECO:0000313" key="2">
    <source>
        <dbReference type="Proteomes" id="UP000536442"/>
    </source>
</evidence>
<reference evidence="1 2" key="1">
    <citation type="submission" date="2020-03" db="EMBL/GenBank/DDBJ databases">
        <title>Metagenomic, metatranscriptomic, and metabolomic analyses revealed the key microbes and metabolic features during the fermentation of ganjang, Korean traditional soy sauce.</title>
        <authorList>
            <person name="Chun B.H."/>
            <person name="Jeon C.O."/>
        </authorList>
    </citation>
    <scope>NUCLEOTIDE SEQUENCE [LARGE SCALE GENOMIC DNA]</scope>
    <source>
        <strain evidence="1 2">KG14</strain>
    </source>
</reference>
<name>A0A851HQ11_9GAMM</name>
<dbReference type="InterPro" id="IPR007428">
    <property type="entry name" value="MlaA"/>
</dbReference>
<evidence type="ECO:0000313" key="1">
    <source>
        <dbReference type="EMBL" id="NWN91093.1"/>
    </source>
</evidence>
<keyword evidence="2" id="KW-1185">Reference proteome</keyword>
<dbReference type="Proteomes" id="UP000536442">
    <property type="component" value="Unassembled WGS sequence"/>
</dbReference>